<evidence type="ECO:0000256" key="2">
    <source>
        <dbReference type="ARBA" id="ARBA00008017"/>
    </source>
</evidence>
<dbReference type="InterPro" id="IPR049278">
    <property type="entry name" value="MS_channel_C"/>
</dbReference>
<dbReference type="InterPro" id="IPR049142">
    <property type="entry name" value="MS_channel_1st"/>
</dbReference>
<dbReference type="SUPFAM" id="SSF82861">
    <property type="entry name" value="Mechanosensitive channel protein MscS (YggB), transmembrane region"/>
    <property type="match status" value="1"/>
</dbReference>
<evidence type="ECO:0000259" key="10">
    <source>
        <dbReference type="Pfam" id="PF21088"/>
    </source>
</evidence>
<dbReference type="InterPro" id="IPR006685">
    <property type="entry name" value="MscS_channel_2nd"/>
</dbReference>
<dbReference type="Gene3D" id="1.10.287.1260">
    <property type="match status" value="1"/>
</dbReference>
<protein>
    <submittedName>
        <fullName evidence="11">Mechanosensitive ion channel family protein</fullName>
    </submittedName>
</protein>
<feature type="domain" description="Mechanosensitive ion channel MscS C-terminal" evidence="9">
    <location>
        <begin position="188"/>
        <end position="275"/>
    </location>
</feature>
<evidence type="ECO:0000313" key="11">
    <source>
        <dbReference type="EMBL" id="RJP20767.1"/>
    </source>
</evidence>
<dbReference type="Proteomes" id="UP000265882">
    <property type="component" value="Unassembled WGS sequence"/>
</dbReference>
<dbReference type="InterPro" id="IPR010920">
    <property type="entry name" value="LSM_dom_sf"/>
</dbReference>
<dbReference type="EMBL" id="QZKU01000074">
    <property type="protein sequence ID" value="RJP20767.1"/>
    <property type="molecule type" value="Genomic_DNA"/>
</dbReference>
<dbReference type="Gene3D" id="3.30.70.100">
    <property type="match status" value="1"/>
</dbReference>
<organism evidence="11 12">
    <name type="scientific">Abyssobacteria bacterium (strain SURF_5)</name>
    <dbReference type="NCBI Taxonomy" id="2093360"/>
    <lineage>
        <taxon>Bacteria</taxon>
        <taxon>Pseudomonadati</taxon>
        <taxon>Candidatus Hydrogenedentota</taxon>
        <taxon>Candidatus Abyssobacteria</taxon>
    </lineage>
</organism>
<sequence length="315" mass="34810">MRNAADLLSQLQWASVVESGATVILILLLALVAQAVLLKLISHLEQRLIRQKMAEGEPPSESAKRVQTLTRLLRQAALLVLWIAVGLTILPQFGVDIAPILAGAGIVGLAVGFGGQNLVRDIISGFFMILEDQVRVGDVAIVNGTGGLVEQINFRTLVLRDLTGTLHVFPNGAISTLSNMTYGWSAYVFDVGVAYKENTDRVVEMLKRICDEMRKDETFGSCIIEDAEIYGVDKFADSAVIIKGRIKTKPIRQWMVGREFLRRVKIAFDENGIEIPFPHQTVYFGEASKPFELRLLELASAKEAEQNDELDRKDG</sequence>
<feature type="transmembrane region" description="Helical" evidence="7">
    <location>
        <begin position="72"/>
        <end position="91"/>
    </location>
</feature>
<reference evidence="11 12" key="1">
    <citation type="journal article" date="2017" name="ISME J.">
        <title>Energy and carbon metabolisms in a deep terrestrial subsurface fluid microbial community.</title>
        <authorList>
            <person name="Momper L."/>
            <person name="Jungbluth S.P."/>
            <person name="Lee M.D."/>
            <person name="Amend J.P."/>
        </authorList>
    </citation>
    <scope>NUCLEOTIDE SEQUENCE [LARGE SCALE GENOMIC DNA]</scope>
    <source>
        <strain evidence="11">SURF_5</strain>
    </source>
</reference>
<evidence type="ECO:0000259" key="8">
    <source>
        <dbReference type="Pfam" id="PF00924"/>
    </source>
</evidence>
<accession>A0A3A4NJP9</accession>
<proteinExistence type="inferred from homology"/>
<comment type="similarity">
    <text evidence="2">Belongs to the MscS (TC 1.A.23) family.</text>
</comment>
<feature type="transmembrane region" description="Helical" evidence="7">
    <location>
        <begin position="20"/>
        <end position="41"/>
    </location>
</feature>
<dbReference type="AlphaFoldDB" id="A0A3A4NJP9"/>
<dbReference type="SUPFAM" id="SSF50182">
    <property type="entry name" value="Sm-like ribonucleoproteins"/>
    <property type="match status" value="1"/>
</dbReference>
<evidence type="ECO:0000256" key="6">
    <source>
        <dbReference type="ARBA" id="ARBA00023136"/>
    </source>
</evidence>
<dbReference type="InterPro" id="IPR011014">
    <property type="entry name" value="MscS_channel_TM-2"/>
</dbReference>
<comment type="caution">
    <text evidence="11">The sequence shown here is derived from an EMBL/GenBank/DDBJ whole genome shotgun (WGS) entry which is preliminary data.</text>
</comment>
<feature type="transmembrane region" description="Helical" evidence="7">
    <location>
        <begin position="97"/>
        <end position="119"/>
    </location>
</feature>
<dbReference type="InterPro" id="IPR023408">
    <property type="entry name" value="MscS_beta-dom_sf"/>
</dbReference>
<evidence type="ECO:0000256" key="5">
    <source>
        <dbReference type="ARBA" id="ARBA00022989"/>
    </source>
</evidence>
<evidence type="ECO:0000256" key="4">
    <source>
        <dbReference type="ARBA" id="ARBA00022692"/>
    </source>
</evidence>
<dbReference type="Pfam" id="PF00924">
    <property type="entry name" value="MS_channel_2nd"/>
    <property type="match status" value="1"/>
</dbReference>
<feature type="domain" description="Mechanosensitive ion channel MscS" evidence="8">
    <location>
        <begin position="117"/>
        <end position="181"/>
    </location>
</feature>
<name>A0A3A4NJP9_ABYX5</name>
<dbReference type="PANTHER" id="PTHR30460:SF0">
    <property type="entry name" value="MODERATE CONDUCTANCE MECHANOSENSITIVE CHANNEL YBIO"/>
    <property type="match status" value="1"/>
</dbReference>
<gene>
    <name evidence="11" type="ORF">C4520_10840</name>
</gene>
<keyword evidence="3" id="KW-1003">Cell membrane</keyword>
<dbReference type="InterPro" id="IPR045276">
    <property type="entry name" value="YbiO_bact"/>
</dbReference>
<keyword evidence="4 7" id="KW-0812">Transmembrane</keyword>
<evidence type="ECO:0000256" key="3">
    <source>
        <dbReference type="ARBA" id="ARBA00022475"/>
    </source>
</evidence>
<dbReference type="Pfam" id="PF21088">
    <property type="entry name" value="MS_channel_1st"/>
    <property type="match status" value="1"/>
</dbReference>
<dbReference type="SUPFAM" id="SSF82689">
    <property type="entry name" value="Mechanosensitive channel protein MscS (YggB), C-terminal domain"/>
    <property type="match status" value="1"/>
</dbReference>
<keyword evidence="6 7" id="KW-0472">Membrane</keyword>
<dbReference type="Gene3D" id="2.30.30.60">
    <property type="match status" value="1"/>
</dbReference>
<dbReference type="InterPro" id="IPR011066">
    <property type="entry name" value="MscS_channel_C_sf"/>
</dbReference>
<comment type="subcellular location">
    <subcellularLocation>
        <location evidence="1">Cell membrane</location>
        <topology evidence="1">Multi-pass membrane protein</topology>
    </subcellularLocation>
</comment>
<dbReference type="GO" id="GO:0008381">
    <property type="term" value="F:mechanosensitive monoatomic ion channel activity"/>
    <property type="evidence" value="ECO:0007669"/>
    <property type="project" value="InterPro"/>
</dbReference>
<feature type="domain" description="Mechanosensitive ion channel transmembrane helices 2/3" evidence="10">
    <location>
        <begin position="79"/>
        <end position="116"/>
    </location>
</feature>
<dbReference type="Pfam" id="PF21082">
    <property type="entry name" value="MS_channel_3rd"/>
    <property type="match status" value="1"/>
</dbReference>
<evidence type="ECO:0000256" key="7">
    <source>
        <dbReference type="SAM" id="Phobius"/>
    </source>
</evidence>
<keyword evidence="5 7" id="KW-1133">Transmembrane helix</keyword>
<dbReference type="GO" id="GO:0005886">
    <property type="term" value="C:plasma membrane"/>
    <property type="evidence" value="ECO:0007669"/>
    <property type="project" value="UniProtKB-SubCell"/>
</dbReference>
<evidence type="ECO:0000256" key="1">
    <source>
        <dbReference type="ARBA" id="ARBA00004651"/>
    </source>
</evidence>
<evidence type="ECO:0000259" key="9">
    <source>
        <dbReference type="Pfam" id="PF21082"/>
    </source>
</evidence>
<evidence type="ECO:0000313" key="12">
    <source>
        <dbReference type="Proteomes" id="UP000265882"/>
    </source>
</evidence>
<dbReference type="PANTHER" id="PTHR30460">
    <property type="entry name" value="MODERATE CONDUCTANCE MECHANOSENSITIVE CHANNEL YBIO"/>
    <property type="match status" value="1"/>
</dbReference>